<evidence type="ECO:0000256" key="4">
    <source>
        <dbReference type="ARBA" id="ARBA00022989"/>
    </source>
</evidence>
<comment type="subcellular location">
    <subcellularLocation>
        <location evidence="6">Cell membrane</location>
        <topology evidence="6">Multi-pass membrane protein</topology>
    </subcellularLocation>
    <subcellularLocation>
        <location evidence="1">Membrane</location>
        <topology evidence="1">Multi-pass membrane protein</topology>
    </subcellularLocation>
</comment>
<evidence type="ECO:0000313" key="8">
    <source>
        <dbReference type="EMBL" id="OXM14425.1"/>
    </source>
</evidence>
<evidence type="ECO:0000256" key="6">
    <source>
        <dbReference type="RuleBase" id="RU363032"/>
    </source>
</evidence>
<comment type="caution">
    <text evidence="8">The sequence shown here is derived from an EMBL/GenBank/DDBJ whole genome shotgun (WGS) entry which is preliminary data.</text>
</comment>
<dbReference type="GO" id="GO:0005886">
    <property type="term" value="C:plasma membrane"/>
    <property type="evidence" value="ECO:0007669"/>
    <property type="project" value="UniProtKB-SubCell"/>
</dbReference>
<dbReference type="Pfam" id="PF00528">
    <property type="entry name" value="BPD_transp_1"/>
    <property type="match status" value="1"/>
</dbReference>
<feature type="transmembrane region" description="Helical" evidence="6">
    <location>
        <begin position="97"/>
        <end position="118"/>
    </location>
</feature>
<keyword evidence="9" id="KW-1185">Reference proteome</keyword>
<evidence type="ECO:0000313" key="9">
    <source>
        <dbReference type="Proteomes" id="UP000215145"/>
    </source>
</evidence>
<feature type="transmembrane region" description="Helical" evidence="6">
    <location>
        <begin position="287"/>
        <end position="311"/>
    </location>
</feature>
<dbReference type="CDD" id="cd06261">
    <property type="entry name" value="TM_PBP2"/>
    <property type="match status" value="1"/>
</dbReference>
<protein>
    <submittedName>
        <fullName evidence="8">Sugar ABC transporter permease</fullName>
    </submittedName>
</protein>
<feature type="transmembrane region" description="Helical" evidence="6">
    <location>
        <begin position="139"/>
        <end position="164"/>
    </location>
</feature>
<evidence type="ECO:0000259" key="7">
    <source>
        <dbReference type="PROSITE" id="PS50928"/>
    </source>
</evidence>
<dbReference type="SUPFAM" id="SSF161098">
    <property type="entry name" value="MetI-like"/>
    <property type="match status" value="1"/>
</dbReference>
<reference evidence="8 9" key="1">
    <citation type="submission" date="2017-07" db="EMBL/GenBank/DDBJ databases">
        <title>Paenibacillus herberti R33 genome sequencing and assembly.</title>
        <authorList>
            <person name="Su W."/>
        </authorList>
    </citation>
    <scope>NUCLEOTIDE SEQUENCE [LARGE SCALE GENOMIC DNA]</scope>
    <source>
        <strain evidence="8 9">R33</strain>
    </source>
</reference>
<dbReference type="PROSITE" id="PS50928">
    <property type="entry name" value="ABC_TM1"/>
    <property type="match status" value="1"/>
</dbReference>
<keyword evidence="5 6" id="KW-0472">Membrane</keyword>
<evidence type="ECO:0000256" key="2">
    <source>
        <dbReference type="ARBA" id="ARBA00022448"/>
    </source>
</evidence>
<keyword evidence="3 6" id="KW-0812">Transmembrane</keyword>
<feature type="transmembrane region" description="Helical" evidence="6">
    <location>
        <begin position="33"/>
        <end position="51"/>
    </location>
</feature>
<dbReference type="PANTHER" id="PTHR43496">
    <property type="entry name" value="PROTEIN LPLB"/>
    <property type="match status" value="1"/>
</dbReference>
<feature type="transmembrane region" description="Helical" evidence="6">
    <location>
        <begin position="227"/>
        <end position="247"/>
    </location>
</feature>
<dbReference type="InterPro" id="IPR035906">
    <property type="entry name" value="MetI-like_sf"/>
</dbReference>
<feature type="domain" description="ABC transmembrane type-1" evidence="7">
    <location>
        <begin position="93"/>
        <end position="308"/>
    </location>
</feature>
<dbReference type="GO" id="GO:0055085">
    <property type="term" value="P:transmembrane transport"/>
    <property type="evidence" value="ECO:0007669"/>
    <property type="project" value="InterPro"/>
</dbReference>
<dbReference type="AlphaFoldDB" id="A0A229NXC6"/>
<sequence>MPNPPLSPPIGPAQTRRGTALHTLKKNAIRDKFLVLMVMPAVIYFIVFHYLPMYGILMAFQDFSPSRGIWNSPWVGLKWFEEFFNSIYSFRLIKNVLLLNFYSLLWGFPIPIIFALLLNEIRRNTFKRVVQTVSYMPHFISVVVIAGMTITFLSPNDGIVNVVIEKLGFQKINFLSEVDWFRTIYISTDIWAGFGYSSILYLAALAGIDPQLYEAARIDGASRFRQLIHVTLPGIAPTIIILLLLSLGRMMSVGFEKIILLYNPSTYEVSDVISSYVYRIGLVGGEFSFAAAVDFMNATINFVLIVSFNWLSRKLTQTSLW</sequence>
<keyword evidence="2 6" id="KW-0813">Transport</keyword>
<evidence type="ECO:0000256" key="1">
    <source>
        <dbReference type="ARBA" id="ARBA00004141"/>
    </source>
</evidence>
<dbReference type="Proteomes" id="UP000215145">
    <property type="component" value="Unassembled WGS sequence"/>
</dbReference>
<gene>
    <name evidence="8" type="ORF">CGZ75_15890</name>
</gene>
<evidence type="ECO:0000256" key="5">
    <source>
        <dbReference type="ARBA" id="ARBA00023136"/>
    </source>
</evidence>
<comment type="similarity">
    <text evidence="6">Belongs to the binding-protein-dependent transport system permease family.</text>
</comment>
<dbReference type="InterPro" id="IPR000515">
    <property type="entry name" value="MetI-like"/>
</dbReference>
<dbReference type="OrthoDB" id="9785836at2"/>
<name>A0A229NXC6_9BACL</name>
<keyword evidence="4 6" id="KW-1133">Transmembrane helix</keyword>
<organism evidence="8 9">
    <name type="scientific">Paenibacillus herberti</name>
    <dbReference type="NCBI Taxonomy" id="1619309"/>
    <lineage>
        <taxon>Bacteria</taxon>
        <taxon>Bacillati</taxon>
        <taxon>Bacillota</taxon>
        <taxon>Bacilli</taxon>
        <taxon>Bacillales</taxon>
        <taxon>Paenibacillaceae</taxon>
        <taxon>Paenibacillus</taxon>
    </lineage>
</organism>
<feature type="transmembrane region" description="Helical" evidence="6">
    <location>
        <begin position="184"/>
        <end position="206"/>
    </location>
</feature>
<proteinExistence type="inferred from homology"/>
<dbReference type="Gene3D" id="1.10.3720.10">
    <property type="entry name" value="MetI-like"/>
    <property type="match status" value="1"/>
</dbReference>
<dbReference type="PANTHER" id="PTHR43496:SF1">
    <property type="entry name" value="POLYGALACTURONAN_RHAMNOGALACTURONAN TRANSPORT SYSTEM PERMEASE PROTEIN YTEP"/>
    <property type="match status" value="1"/>
</dbReference>
<accession>A0A229NXC6</accession>
<evidence type="ECO:0000256" key="3">
    <source>
        <dbReference type="ARBA" id="ARBA00022692"/>
    </source>
</evidence>
<dbReference type="EMBL" id="NMUQ01000002">
    <property type="protein sequence ID" value="OXM14425.1"/>
    <property type="molecule type" value="Genomic_DNA"/>
</dbReference>